<gene>
    <name evidence="8" type="ORF">GCN75_09695</name>
</gene>
<dbReference type="PANTHER" id="PTHR30121:SF12">
    <property type="entry name" value="TYPE IV SECRETION SYSTEM PROTEIN CAGE"/>
    <property type="match status" value="1"/>
</dbReference>
<keyword evidence="9" id="KW-1185">Reference proteome</keyword>
<keyword evidence="4" id="KW-0843">Virulence</keyword>
<evidence type="ECO:0000313" key="9">
    <source>
        <dbReference type="Proteomes" id="UP000468717"/>
    </source>
</evidence>
<evidence type="ECO:0000259" key="6">
    <source>
        <dbReference type="Pfam" id="PF03135"/>
    </source>
</evidence>
<dbReference type="Pfam" id="PF19044">
    <property type="entry name" value="P-loop_TraG"/>
    <property type="match status" value="1"/>
</dbReference>
<dbReference type="Pfam" id="PF03135">
    <property type="entry name" value="CagE_TrbE_VirB"/>
    <property type="match status" value="1"/>
</dbReference>
<dbReference type="SUPFAM" id="SSF52540">
    <property type="entry name" value="P-loop containing nucleoside triphosphate hydrolases"/>
    <property type="match status" value="1"/>
</dbReference>
<dbReference type="InterPro" id="IPR027417">
    <property type="entry name" value="P-loop_NTPase"/>
</dbReference>
<feature type="domain" description="CagE TrbE VirB component of type IV transporter system central" evidence="6">
    <location>
        <begin position="177"/>
        <end position="380"/>
    </location>
</feature>
<reference evidence="8 9" key="1">
    <citation type="submission" date="2019-10" db="EMBL/GenBank/DDBJ databases">
        <title>Three novel species isolated from a subtropical stream in China.</title>
        <authorList>
            <person name="Lu H."/>
        </authorList>
    </citation>
    <scope>NUCLEOTIDE SEQUENCE [LARGE SCALE GENOMIC DNA]</scope>
    <source>
        <strain evidence="8 9">FT13W</strain>
    </source>
</reference>
<name>A0A6I1I2U4_9BURK</name>
<evidence type="ECO:0000313" key="8">
    <source>
        <dbReference type="EMBL" id="KAB8065264.1"/>
    </source>
</evidence>
<dbReference type="GO" id="GO:0005524">
    <property type="term" value="F:ATP binding"/>
    <property type="evidence" value="ECO:0007669"/>
    <property type="project" value="UniProtKB-KW"/>
</dbReference>
<dbReference type="Gene3D" id="3.40.50.300">
    <property type="entry name" value="P-loop containing nucleotide triphosphate hydrolases"/>
    <property type="match status" value="1"/>
</dbReference>
<dbReference type="RefSeq" id="WP_152282338.1">
    <property type="nucleotide sequence ID" value="NZ_WFLI01000008.1"/>
</dbReference>
<organism evidence="8 9">
    <name type="scientific">Janthinobacterium violaceinigrum</name>
    <dbReference type="NCBI Taxonomy" id="2654252"/>
    <lineage>
        <taxon>Bacteria</taxon>
        <taxon>Pseudomonadati</taxon>
        <taxon>Pseudomonadota</taxon>
        <taxon>Betaproteobacteria</taxon>
        <taxon>Burkholderiales</taxon>
        <taxon>Oxalobacteraceae</taxon>
        <taxon>Janthinobacterium</taxon>
    </lineage>
</organism>
<dbReference type="InterPro" id="IPR051162">
    <property type="entry name" value="T4SS_component"/>
</dbReference>
<keyword evidence="3" id="KW-0067">ATP-binding</keyword>
<dbReference type="InterPro" id="IPR018145">
    <property type="entry name" value="CagE_TrbE_VirB_cntrl_dom"/>
</dbReference>
<keyword evidence="2" id="KW-0547">Nucleotide-binding</keyword>
<dbReference type="EMBL" id="WFLI01000008">
    <property type="protein sequence ID" value="KAB8065264.1"/>
    <property type="molecule type" value="Genomic_DNA"/>
</dbReference>
<evidence type="ECO:0000259" key="7">
    <source>
        <dbReference type="Pfam" id="PF19044"/>
    </source>
</evidence>
<evidence type="ECO:0000256" key="3">
    <source>
        <dbReference type="ARBA" id="ARBA00022840"/>
    </source>
</evidence>
<dbReference type="InterPro" id="IPR004346">
    <property type="entry name" value="CagE_TrbE_VirB"/>
</dbReference>
<evidence type="ECO:0000256" key="2">
    <source>
        <dbReference type="ARBA" id="ARBA00022741"/>
    </source>
</evidence>
<evidence type="ECO:0000256" key="4">
    <source>
        <dbReference type="ARBA" id="ARBA00023026"/>
    </source>
</evidence>
<evidence type="ECO:0000256" key="1">
    <source>
        <dbReference type="ARBA" id="ARBA00006512"/>
    </source>
</evidence>
<accession>A0A6I1I2U4</accession>
<protein>
    <recommendedName>
        <fullName evidence="5">Type IV secretion system protein virB4</fullName>
    </recommendedName>
</protein>
<dbReference type="PANTHER" id="PTHR30121">
    <property type="entry name" value="UNCHARACTERIZED PROTEIN YJGR-RELATED"/>
    <property type="match status" value="1"/>
</dbReference>
<evidence type="ECO:0000256" key="5">
    <source>
        <dbReference type="ARBA" id="ARBA00023635"/>
    </source>
</evidence>
<proteinExistence type="inferred from homology"/>
<dbReference type="Proteomes" id="UP000468717">
    <property type="component" value="Unassembled WGS sequence"/>
</dbReference>
<dbReference type="InterPro" id="IPR043964">
    <property type="entry name" value="P-loop_TraG"/>
</dbReference>
<dbReference type="NCBIfam" id="TIGR00929">
    <property type="entry name" value="VirB4_CagE"/>
    <property type="match status" value="1"/>
</dbReference>
<feature type="domain" description="TraG P-loop" evidence="7">
    <location>
        <begin position="444"/>
        <end position="512"/>
    </location>
</feature>
<dbReference type="AlphaFoldDB" id="A0A6I1I2U4"/>
<comment type="caution">
    <text evidence="8">The sequence shown here is derived from an EMBL/GenBank/DDBJ whole genome shotgun (WGS) entry which is preliminary data.</text>
</comment>
<sequence length="795" mass="88966">MKNDAVSTLELVARDDRVSSHLPFSARITENVVSTRGGDYMSTWSITGLSFEGLSYADAYAKMEALNLLVRSLSNGKYAFWVHRIRRVAADKLSVPESGFPRRFLQQYYDGLAEGGMMSTEIFLTVLHRPQPQRATGVLGKIGRTLEDIAHEQELALDIMESLHQQVCRTLDAYGPERLGEYEHNAIRYSRQLEFYAYLLNGHWWRIPVKDVPLHKYLPMARVLFGNEIMETRTTLGSTYSAFVDIKDYVDFSHPGILNTMLSLPYEYVETHSFSPMNVLDAKAALTLQRNRMISSNDNSVSQLTQLDDALDGVASGNFTLGEYHYSLQVKSASVDGIKAARSAAIESLQSAGFLAVVIDLVTDHAYFAQLPGNWRSRPRSAYLSSRNFSGLCSMHNFTLGKRDGNPWGEAVTILRSPASQPYYFNFHATAPGEDAFGTSALGNCQIIGQSGGGKTVLALFLMMNLYKYGTQVVFFDKDRGAEIAVRAAGGQYLSLERGKPTGFNPFKMEASEANILFWDDLVKFCTLMPGAPHLPREEAEISHAVRAIALLPASMRSFTAVMQNLPNVDANSVAERLRKWCADGALGWALDCDEDLLEFGTTRTYGFDYTELLEDAQTCPAIMMYLMYRVESLIDGRRFAFFMDEYWKALSVPYFEDFAKNKQKTIRKQNGFGVYMTQSPSDTLRSPIARALIEQTATFIFLPNPTADYGDYVDGFKLTGTEFELLKSLGEGSRMFLIKQGTSVAIATLDLHGFSDELKILSGTTANVARLDALRARHGDHPDQWINRFLEEVR</sequence>
<comment type="similarity">
    <text evidence="1">Belongs to the TrbE/VirB4 family.</text>
</comment>